<dbReference type="RefSeq" id="WP_114594497.1">
    <property type="nucleotide sequence ID" value="NZ_CP031166.1"/>
</dbReference>
<evidence type="ECO:0000256" key="1">
    <source>
        <dbReference type="SAM" id="MobiDB-lite"/>
    </source>
</evidence>
<dbReference type="EMBL" id="CP031166">
    <property type="protein sequence ID" value="AXV09887.1"/>
    <property type="molecule type" value="Genomic_DNA"/>
</dbReference>
<keyword evidence="3" id="KW-1185">Reference proteome</keyword>
<organism evidence="2 3">
    <name type="scientific">Euzebya pacifica</name>
    <dbReference type="NCBI Taxonomy" id="1608957"/>
    <lineage>
        <taxon>Bacteria</taxon>
        <taxon>Bacillati</taxon>
        <taxon>Actinomycetota</taxon>
        <taxon>Nitriliruptoria</taxon>
        <taxon>Euzebyales</taxon>
    </lineage>
</organism>
<protein>
    <submittedName>
        <fullName evidence="2">Uncharacterized protein</fullName>
    </submittedName>
</protein>
<gene>
    <name evidence="2" type="ORF">DVS28_b0117</name>
</gene>
<feature type="region of interest" description="Disordered" evidence="1">
    <location>
        <begin position="29"/>
        <end position="48"/>
    </location>
</feature>
<proteinExistence type="predicted"/>
<reference evidence="2 3" key="1">
    <citation type="submission" date="2018-09" db="EMBL/GenBank/DDBJ databases">
        <title>Complete genome sequence of Euzebya sp. DY32-46 isolated from seawater of Pacific Ocean.</title>
        <authorList>
            <person name="Xu L."/>
            <person name="Wu Y.-H."/>
            <person name="Xu X.-W."/>
        </authorList>
    </citation>
    <scope>NUCLEOTIDE SEQUENCE [LARGE SCALE GENOMIC DNA]</scope>
    <source>
        <strain evidence="2 3">DY32-46</strain>
        <plasmid evidence="3">pedy32-46i</plasmid>
    </source>
</reference>
<evidence type="ECO:0000313" key="3">
    <source>
        <dbReference type="Proteomes" id="UP000264006"/>
    </source>
</evidence>
<keyword evidence="2" id="KW-0614">Plasmid</keyword>
<dbReference type="AlphaFoldDB" id="A0A346Y5Z0"/>
<dbReference type="KEGG" id="euz:DVS28_b0117"/>
<name>A0A346Y5Z0_9ACTN</name>
<evidence type="ECO:0000313" key="2">
    <source>
        <dbReference type="EMBL" id="AXV09887.1"/>
    </source>
</evidence>
<geneLocation type="plasmid" evidence="3">
    <name>pedy32-46i</name>
</geneLocation>
<accession>A0A346Y5Z0</accession>
<sequence>MPTTTTTCGHPTANGRACTNPQGTAGRCAAGHPSAHRPTRPATTSAATAATIATSDPFACHPPTTPQDPQAPARATAHLTPLLQPDGSIEGPPAAIDHAATQALTAIHQALPTATADTAPISPIGTPRSHLARAAAALHRAATTSTHAALHDAHAHLVATRIAVVAHITADQYANTPATHRPATPWHDPTHAHSALSAHLQRPAHPEEVDALAHATTAQAHRILTARTHLARTIGRHPNLTLSQAVAYQAIVDTPGDHGHPNPQTALRQWRDAGHTARRHDDTVLDLHDNDLAAAFAAGAS</sequence>
<dbReference type="Proteomes" id="UP000264006">
    <property type="component" value="Plasmid pEDY32-46I"/>
</dbReference>